<accession>A0A7J7N077</accession>
<name>A0A7J7N077_9MAGN</name>
<evidence type="ECO:0000259" key="2">
    <source>
        <dbReference type="Pfam" id="PF12776"/>
    </source>
</evidence>
<evidence type="ECO:0000259" key="3">
    <source>
        <dbReference type="Pfam" id="PF24769"/>
    </source>
</evidence>
<dbReference type="Proteomes" id="UP000541444">
    <property type="component" value="Unassembled WGS sequence"/>
</dbReference>
<dbReference type="InterPro" id="IPR056253">
    <property type="entry name" value="At2g29880-like_C"/>
</dbReference>
<dbReference type="Pfam" id="PF24769">
    <property type="entry name" value="At2g29880_C"/>
    <property type="match status" value="1"/>
</dbReference>
<keyword evidence="1" id="KW-0175">Coiled coil</keyword>
<dbReference type="EMBL" id="JACGCM010001161">
    <property type="protein sequence ID" value="KAF6160536.1"/>
    <property type="molecule type" value="Genomic_DNA"/>
</dbReference>
<gene>
    <name evidence="4" type="ORF">GIB67_019476</name>
</gene>
<feature type="domain" description="Myb/SANT-like" evidence="2">
    <location>
        <begin position="193"/>
        <end position="286"/>
    </location>
</feature>
<sequence length="467" mass="54462">MILDCLLTNDSAVHFTGKEMDSLLLPAVDRGRTNWTPTMDRYFLDLLIDQVGSGNRKDHRFSKQAWKYMIASFNKKFRFQYDVDVLKNRYKKLRNQYNEIKNLLDQEGFDWDETRQIVIADDFVWDKYIKAHHDARRYKTRVVPHYNDLCVIYGNATIDENYSRSALDVPLYDESEPLESPTHSINDRPRVDWTPTMDRYYLDLMLDQVNKGNKIGHAFNKAAWLEMISSFNTQFGSQHNKDVLRSRYATLKRKFNTVNVLINQGGFSWDEARQMVSAPDSVWDDYIKANPNARVYRNRILPCYKGLCVIYGDSIGEAKSNEVLGKKNGVFRDLVQSTPMSLSIQHYDVVYTDPQNDQFSPPTFQQSKKSRMSTEDGLADALQKMTAAIEKLKDEKNKEAERCNSMENVIGVLQSLPDMEDDLFLEACDLLEDERKATMFMSLKMELRKKWLMRKLRPGLIKDETNE</sequence>
<dbReference type="AlphaFoldDB" id="A0A7J7N077"/>
<evidence type="ECO:0000313" key="4">
    <source>
        <dbReference type="EMBL" id="KAF6160536.1"/>
    </source>
</evidence>
<reference evidence="4 5" key="1">
    <citation type="journal article" date="2020" name="IScience">
        <title>Genome Sequencing of the Endangered Kingdonia uniflora (Circaeasteraceae, Ranunculales) Reveals Potential Mechanisms of Evolutionary Specialization.</title>
        <authorList>
            <person name="Sun Y."/>
            <person name="Deng T."/>
            <person name="Zhang A."/>
            <person name="Moore M.J."/>
            <person name="Landis J.B."/>
            <person name="Lin N."/>
            <person name="Zhang H."/>
            <person name="Zhang X."/>
            <person name="Huang J."/>
            <person name="Zhang X."/>
            <person name="Sun H."/>
            <person name="Wang H."/>
        </authorList>
    </citation>
    <scope>NUCLEOTIDE SEQUENCE [LARGE SCALE GENOMIC DNA]</scope>
    <source>
        <strain evidence="4">TB1705</strain>
        <tissue evidence="4">Leaf</tissue>
    </source>
</reference>
<dbReference type="PANTHER" id="PTHR46929:SF33">
    <property type="entry name" value="L10-INTERACTING MYB DOMAIN-CONTAINING PROTEIN-LIKE ISOFORM X1"/>
    <property type="match status" value="1"/>
</dbReference>
<dbReference type="Pfam" id="PF12776">
    <property type="entry name" value="Myb_DNA-bind_3"/>
    <property type="match status" value="2"/>
</dbReference>
<evidence type="ECO:0000256" key="1">
    <source>
        <dbReference type="SAM" id="Coils"/>
    </source>
</evidence>
<comment type="caution">
    <text evidence="4">The sequence shown here is derived from an EMBL/GenBank/DDBJ whole genome shotgun (WGS) entry which is preliminary data.</text>
</comment>
<keyword evidence="5" id="KW-1185">Reference proteome</keyword>
<proteinExistence type="predicted"/>
<dbReference type="PANTHER" id="PTHR46929">
    <property type="entry name" value="EXPRESSED PROTEIN"/>
    <property type="match status" value="1"/>
</dbReference>
<dbReference type="InterPro" id="IPR024752">
    <property type="entry name" value="Myb/SANT-like_dom"/>
</dbReference>
<evidence type="ECO:0008006" key="6">
    <source>
        <dbReference type="Google" id="ProtNLM"/>
    </source>
</evidence>
<feature type="coiled-coil region" evidence="1">
    <location>
        <begin position="375"/>
        <end position="409"/>
    </location>
</feature>
<feature type="domain" description="Myb/SANT-like" evidence="2">
    <location>
        <begin position="34"/>
        <end position="128"/>
    </location>
</feature>
<feature type="domain" description="At2g29880-like C-terminal" evidence="3">
    <location>
        <begin position="413"/>
        <end position="455"/>
    </location>
</feature>
<protein>
    <recommendedName>
        <fullName evidence="6">L10-interacting MYB domain-containing protein</fullName>
    </recommendedName>
</protein>
<organism evidence="4 5">
    <name type="scientific">Kingdonia uniflora</name>
    <dbReference type="NCBI Taxonomy" id="39325"/>
    <lineage>
        <taxon>Eukaryota</taxon>
        <taxon>Viridiplantae</taxon>
        <taxon>Streptophyta</taxon>
        <taxon>Embryophyta</taxon>
        <taxon>Tracheophyta</taxon>
        <taxon>Spermatophyta</taxon>
        <taxon>Magnoliopsida</taxon>
        <taxon>Ranunculales</taxon>
        <taxon>Circaeasteraceae</taxon>
        <taxon>Kingdonia</taxon>
    </lineage>
</organism>
<evidence type="ECO:0000313" key="5">
    <source>
        <dbReference type="Proteomes" id="UP000541444"/>
    </source>
</evidence>
<dbReference type="OrthoDB" id="1848055at2759"/>